<feature type="domain" description="NADH:flavin oxidoreductase/NADH oxidase N-terminal" evidence="1">
    <location>
        <begin position="22"/>
        <end position="267"/>
    </location>
</feature>
<evidence type="ECO:0000313" key="2">
    <source>
        <dbReference type="EMBL" id="KAI0299031.1"/>
    </source>
</evidence>
<dbReference type="SUPFAM" id="SSF51395">
    <property type="entry name" value="FMN-linked oxidoreductases"/>
    <property type="match status" value="1"/>
</dbReference>
<dbReference type="EMBL" id="WTXG01000025">
    <property type="protein sequence ID" value="KAI0299031.1"/>
    <property type="molecule type" value="Genomic_DNA"/>
</dbReference>
<dbReference type="GO" id="GO:0010181">
    <property type="term" value="F:FMN binding"/>
    <property type="evidence" value="ECO:0007669"/>
    <property type="project" value="InterPro"/>
</dbReference>
<dbReference type="GO" id="GO:0003959">
    <property type="term" value="F:NADPH dehydrogenase activity"/>
    <property type="evidence" value="ECO:0007669"/>
    <property type="project" value="TreeGrafter"/>
</dbReference>
<reference evidence="2" key="1">
    <citation type="journal article" date="2022" name="New Phytol.">
        <title>Evolutionary transition to the ectomycorrhizal habit in the genomes of a hyperdiverse lineage of mushroom-forming fungi.</title>
        <authorList>
            <person name="Looney B."/>
            <person name="Miyauchi S."/>
            <person name="Morin E."/>
            <person name="Drula E."/>
            <person name="Courty P.E."/>
            <person name="Kohler A."/>
            <person name="Kuo A."/>
            <person name="LaButti K."/>
            <person name="Pangilinan J."/>
            <person name="Lipzen A."/>
            <person name="Riley R."/>
            <person name="Andreopoulos W."/>
            <person name="He G."/>
            <person name="Johnson J."/>
            <person name="Nolan M."/>
            <person name="Tritt A."/>
            <person name="Barry K.W."/>
            <person name="Grigoriev I.V."/>
            <person name="Nagy L.G."/>
            <person name="Hibbett D."/>
            <person name="Henrissat B."/>
            <person name="Matheny P.B."/>
            <person name="Labbe J."/>
            <person name="Martin F.M."/>
        </authorList>
    </citation>
    <scope>NUCLEOTIDE SEQUENCE</scope>
    <source>
        <strain evidence="2">BPL690</strain>
    </source>
</reference>
<comment type="caution">
    <text evidence="2">The sequence shown here is derived from an EMBL/GenBank/DDBJ whole genome shotgun (WGS) entry which is preliminary data.</text>
</comment>
<dbReference type="InterPro" id="IPR013785">
    <property type="entry name" value="Aldolase_TIM"/>
</dbReference>
<dbReference type="InterPro" id="IPR001155">
    <property type="entry name" value="OxRdtase_FMN_N"/>
</dbReference>
<dbReference type="Pfam" id="PF00724">
    <property type="entry name" value="Oxidored_FMN"/>
    <property type="match status" value="1"/>
</dbReference>
<proteinExistence type="predicted"/>
<name>A0AAD4M2S2_9AGAM</name>
<dbReference type="Proteomes" id="UP001203297">
    <property type="component" value="Unassembled WGS sequence"/>
</dbReference>
<keyword evidence="3" id="KW-1185">Reference proteome</keyword>
<accession>A0AAD4M2S2</accession>
<dbReference type="PANTHER" id="PTHR22893">
    <property type="entry name" value="NADH OXIDOREDUCTASE-RELATED"/>
    <property type="match status" value="1"/>
</dbReference>
<dbReference type="InterPro" id="IPR045247">
    <property type="entry name" value="Oye-like"/>
</dbReference>
<evidence type="ECO:0000313" key="3">
    <source>
        <dbReference type="Proteomes" id="UP001203297"/>
    </source>
</evidence>
<organism evidence="2 3">
    <name type="scientific">Multifurca ochricompacta</name>
    <dbReference type="NCBI Taxonomy" id="376703"/>
    <lineage>
        <taxon>Eukaryota</taxon>
        <taxon>Fungi</taxon>
        <taxon>Dikarya</taxon>
        <taxon>Basidiomycota</taxon>
        <taxon>Agaricomycotina</taxon>
        <taxon>Agaricomycetes</taxon>
        <taxon>Russulales</taxon>
        <taxon>Russulaceae</taxon>
        <taxon>Multifurca</taxon>
    </lineage>
</organism>
<gene>
    <name evidence="2" type="ORF">B0F90DRAFT_1810775</name>
</gene>
<dbReference type="Gene3D" id="3.20.20.70">
    <property type="entry name" value="Aldolase class I"/>
    <property type="match status" value="1"/>
</dbReference>
<evidence type="ECO:0000259" key="1">
    <source>
        <dbReference type="Pfam" id="PF00724"/>
    </source>
</evidence>
<sequence length="302" mass="33340">MSSSVPKFFQPIHIGTADLQHRRKSTPGTVAISEATIIAARAGDYAHAPGIWSDEQIAASFIFLQLWALGRAARSDVLQREGGYPLRHPTPPLTVTEIKEYVQLYTTAAENAILKAGFDGTDTNTRADEYGGSVQNRARFVLEVTNAVVKAVGANKVGIHLSPWSTIQAGLSNPLARMKMPDPVPTFTEVVTRIREDHPDFAYIHVVESTVPKFDETARAKEVYIANSDFGRDTAIQEVEKEGGLISFGRSFISNPDLPRHLKENIKLTPHDEKTYFTPGAEGYIDHPFATEEAAMSWKGRY</sequence>
<dbReference type="AlphaFoldDB" id="A0AAD4M2S2"/>
<protein>
    <recommendedName>
        <fullName evidence="1">NADH:flavin oxidoreductase/NADH oxidase N-terminal domain-containing protein</fullName>
    </recommendedName>
</protein>
<dbReference type="PANTHER" id="PTHR22893:SF91">
    <property type="entry name" value="NADPH DEHYDROGENASE 2-RELATED"/>
    <property type="match status" value="1"/>
</dbReference>